<organism evidence="10 11">
    <name type="scientific">Cohnella rhizosphaerae</name>
    <dbReference type="NCBI Taxonomy" id="1457232"/>
    <lineage>
        <taxon>Bacteria</taxon>
        <taxon>Bacillati</taxon>
        <taxon>Bacillota</taxon>
        <taxon>Bacilli</taxon>
        <taxon>Bacillales</taxon>
        <taxon>Paenibacillaceae</taxon>
        <taxon>Cohnella</taxon>
    </lineage>
</organism>
<dbReference type="Proteomes" id="UP001153404">
    <property type="component" value="Unassembled WGS sequence"/>
</dbReference>
<comment type="caution">
    <text evidence="10">The sequence shown here is derived from an EMBL/GenBank/DDBJ whole genome shotgun (WGS) entry which is preliminary data.</text>
</comment>
<reference evidence="10" key="1">
    <citation type="submission" date="2022-10" db="EMBL/GenBank/DDBJ databases">
        <title>Comparative genomic analysis of Cohnella hashimotonis sp. nov., isolated from the International Space Station.</title>
        <authorList>
            <person name="Simpson A."/>
            <person name="Venkateswaran K."/>
        </authorList>
    </citation>
    <scope>NUCLEOTIDE SEQUENCE</scope>
    <source>
        <strain evidence="10">DSM 28161</strain>
    </source>
</reference>
<dbReference type="PANTHER" id="PTHR30477">
    <property type="entry name" value="ABC-TRANSPORTER METAL-BINDING PROTEIN"/>
    <property type="match status" value="1"/>
</dbReference>
<keyword evidence="5 8" id="KW-0812">Transmembrane</keyword>
<comment type="similarity">
    <text evidence="2 8">Belongs to the ABC-3 integral membrane protein family.</text>
</comment>
<keyword evidence="11" id="KW-1185">Reference proteome</keyword>
<evidence type="ECO:0000256" key="9">
    <source>
        <dbReference type="SAM" id="Phobius"/>
    </source>
</evidence>
<dbReference type="AlphaFoldDB" id="A0A9X4KZI4"/>
<dbReference type="Gene3D" id="1.10.3470.10">
    <property type="entry name" value="ABC transporter involved in vitamin B12 uptake, BtuC"/>
    <property type="match status" value="1"/>
</dbReference>
<gene>
    <name evidence="10" type="ORF">OMP40_32115</name>
</gene>
<dbReference type="InterPro" id="IPR037294">
    <property type="entry name" value="ABC_BtuC-like"/>
</dbReference>
<protein>
    <submittedName>
        <fullName evidence="10">Metal ABC transporter permease</fullName>
    </submittedName>
</protein>
<keyword evidence="4" id="KW-1003">Cell membrane</keyword>
<evidence type="ECO:0000256" key="1">
    <source>
        <dbReference type="ARBA" id="ARBA00004651"/>
    </source>
</evidence>
<accession>A0A9X4KZI4</accession>
<feature type="transmembrane region" description="Helical" evidence="9">
    <location>
        <begin position="6"/>
        <end position="27"/>
    </location>
</feature>
<keyword evidence="7 9" id="KW-0472">Membrane</keyword>
<evidence type="ECO:0000256" key="3">
    <source>
        <dbReference type="ARBA" id="ARBA00022448"/>
    </source>
</evidence>
<dbReference type="CDD" id="cd06550">
    <property type="entry name" value="TM_ABC_iron-siderophores_like"/>
    <property type="match status" value="1"/>
</dbReference>
<dbReference type="InterPro" id="IPR001626">
    <property type="entry name" value="ABC_TroCD"/>
</dbReference>
<name>A0A9X4KZI4_9BACL</name>
<feature type="transmembrane region" description="Helical" evidence="9">
    <location>
        <begin position="90"/>
        <end position="109"/>
    </location>
</feature>
<evidence type="ECO:0000313" key="10">
    <source>
        <dbReference type="EMBL" id="MDG0813413.1"/>
    </source>
</evidence>
<evidence type="ECO:0000256" key="8">
    <source>
        <dbReference type="RuleBase" id="RU003943"/>
    </source>
</evidence>
<feature type="transmembrane region" description="Helical" evidence="9">
    <location>
        <begin position="34"/>
        <end position="52"/>
    </location>
</feature>
<evidence type="ECO:0000256" key="2">
    <source>
        <dbReference type="ARBA" id="ARBA00008034"/>
    </source>
</evidence>
<evidence type="ECO:0000256" key="4">
    <source>
        <dbReference type="ARBA" id="ARBA00022475"/>
    </source>
</evidence>
<keyword evidence="3 8" id="KW-0813">Transport</keyword>
<feature type="transmembrane region" description="Helical" evidence="9">
    <location>
        <begin position="173"/>
        <end position="196"/>
    </location>
</feature>
<evidence type="ECO:0000256" key="7">
    <source>
        <dbReference type="ARBA" id="ARBA00023136"/>
    </source>
</evidence>
<dbReference type="GO" id="GO:0055085">
    <property type="term" value="P:transmembrane transport"/>
    <property type="evidence" value="ECO:0007669"/>
    <property type="project" value="InterPro"/>
</dbReference>
<evidence type="ECO:0000313" key="11">
    <source>
        <dbReference type="Proteomes" id="UP001153404"/>
    </source>
</evidence>
<dbReference type="EMBL" id="JAPDIA010000008">
    <property type="protein sequence ID" value="MDG0813413.1"/>
    <property type="molecule type" value="Genomic_DNA"/>
</dbReference>
<dbReference type="Pfam" id="PF00950">
    <property type="entry name" value="ABC-3"/>
    <property type="match status" value="1"/>
</dbReference>
<evidence type="ECO:0000256" key="5">
    <source>
        <dbReference type="ARBA" id="ARBA00022692"/>
    </source>
</evidence>
<sequence>MSYSGWILLTASLVGVCCGLIGVLLILRRMAMMADAISHTVLLGIVVAYMATRELSGVHMLIGAVCAGLLTAVLVQWFQSRGVQQEASIGIVFTTLFAVGVVLIATQVGNAHLDVKHTLMGEITFIPWETMTLPLVGEVPEAVAMLALVLAIALAAIVAFYKEWKITSFDPALAASLGIPAVLMHYAFMSLVSVTTVASFDAVGAIMVVAMLITPASAAYLWTDRLSVMLALGAAFGAASAWIGYGIATWLDTSISGSMAFATGLLFAASFLGSPRYGALSRLRRGRSASRVQAASDSAD</sequence>
<dbReference type="GO" id="GO:0043190">
    <property type="term" value="C:ATP-binding cassette (ABC) transporter complex"/>
    <property type="evidence" value="ECO:0007669"/>
    <property type="project" value="InterPro"/>
</dbReference>
<dbReference type="SUPFAM" id="SSF81345">
    <property type="entry name" value="ABC transporter involved in vitamin B12 uptake, BtuC"/>
    <property type="match status" value="1"/>
</dbReference>
<dbReference type="RefSeq" id="WP_277538173.1">
    <property type="nucleotide sequence ID" value="NZ_JAPDIA010000008.1"/>
</dbReference>
<dbReference type="GO" id="GO:0010043">
    <property type="term" value="P:response to zinc ion"/>
    <property type="evidence" value="ECO:0007669"/>
    <property type="project" value="TreeGrafter"/>
</dbReference>
<comment type="subcellular location">
    <subcellularLocation>
        <location evidence="1 8">Cell membrane</location>
        <topology evidence="1 8">Multi-pass membrane protein</topology>
    </subcellularLocation>
</comment>
<proteinExistence type="inferred from homology"/>
<feature type="transmembrane region" description="Helical" evidence="9">
    <location>
        <begin position="58"/>
        <end position="78"/>
    </location>
</feature>
<feature type="transmembrane region" description="Helical" evidence="9">
    <location>
        <begin position="142"/>
        <end position="161"/>
    </location>
</feature>
<keyword evidence="6 9" id="KW-1133">Transmembrane helix</keyword>
<feature type="transmembrane region" description="Helical" evidence="9">
    <location>
        <begin position="229"/>
        <end position="248"/>
    </location>
</feature>
<dbReference type="PANTHER" id="PTHR30477:SF8">
    <property type="entry name" value="METAL TRANSPORT SYSTEM MEMBRANE PROTEIN CT_070-RELATED"/>
    <property type="match status" value="1"/>
</dbReference>
<feature type="transmembrane region" description="Helical" evidence="9">
    <location>
        <begin position="254"/>
        <end position="274"/>
    </location>
</feature>
<feature type="transmembrane region" description="Helical" evidence="9">
    <location>
        <begin position="202"/>
        <end position="222"/>
    </location>
</feature>
<evidence type="ECO:0000256" key="6">
    <source>
        <dbReference type="ARBA" id="ARBA00022989"/>
    </source>
</evidence>